<evidence type="ECO:0000313" key="1">
    <source>
        <dbReference type="EMBL" id="CAH3039292.1"/>
    </source>
</evidence>
<evidence type="ECO:0000313" key="2">
    <source>
        <dbReference type="Proteomes" id="UP001159428"/>
    </source>
</evidence>
<evidence type="ECO:0008006" key="3">
    <source>
        <dbReference type="Google" id="ProtNLM"/>
    </source>
</evidence>
<sequence>MAEEVCDKLIYERPWVKYTDIRKIPHEEGIYVIGVKKRGQKAIRYLYLGQSIDVHVRLRQHKYGDQEIDQFVRRNFRRDGGRDLRIKWIRERKHKLKETVYIKCVEHKLGYKLKYNKVDILLELISLTLVCGPVDPSLFASLLKLLQWGLASIYQGKLESPLIKVSLRMTFLSRRSSCVVIFTGVQKLFLLWHLEVLYVGRTNDVHRRMGEHKRQDLDIDRYVQEQFQLNDGKYLRIKWIRNKN</sequence>
<organism evidence="1 2">
    <name type="scientific">Pocillopora meandrina</name>
    <dbReference type="NCBI Taxonomy" id="46732"/>
    <lineage>
        <taxon>Eukaryota</taxon>
        <taxon>Metazoa</taxon>
        <taxon>Cnidaria</taxon>
        <taxon>Anthozoa</taxon>
        <taxon>Hexacorallia</taxon>
        <taxon>Scleractinia</taxon>
        <taxon>Astrocoeniina</taxon>
        <taxon>Pocilloporidae</taxon>
        <taxon>Pocillopora</taxon>
    </lineage>
</organism>
<protein>
    <recommendedName>
        <fullName evidence="3">GIY-YIG domain-containing protein</fullName>
    </recommendedName>
</protein>
<proteinExistence type="predicted"/>
<accession>A0AAU9VWZ1</accession>
<dbReference type="AlphaFoldDB" id="A0AAU9VWZ1"/>
<reference evidence="1 2" key="1">
    <citation type="submission" date="2022-05" db="EMBL/GenBank/DDBJ databases">
        <authorList>
            <consortium name="Genoscope - CEA"/>
            <person name="William W."/>
        </authorList>
    </citation>
    <scope>NUCLEOTIDE SEQUENCE [LARGE SCALE GENOMIC DNA]</scope>
</reference>
<comment type="caution">
    <text evidence="1">The sequence shown here is derived from an EMBL/GenBank/DDBJ whole genome shotgun (WGS) entry which is preliminary data.</text>
</comment>
<dbReference type="EMBL" id="CALNXJ010000005">
    <property type="protein sequence ID" value="CAH3039292.1"/>
    <property type="molecule type" value="Genomic_DNA"/>
</dbReference>
<gene>
    <name evidence="1" type="ORF">PMEA_00025465</name>
</gene>
<name>A0AAU9VWZ1_9CNID</name>
<keyword evidence="2" id="KW-1185">Reference proteome</keyword>
<dbReference type="Proteomes" id="UP001159428">
    <property type="component" value="Unassembled WGS sequence"/>
</dbReference>